<dbReference type="PANTHER" id="PTHR15607:SF14">
    <property type="entry name" value="SYNAPTONEMAL COMPLEX PROTEIN 2-LIKE"/>
    <property type="match status" value="1"/>
</dbReference>
<dbReference type="Pfam" id="PF18581">
    <property type="entry name" value="SYCP2_ARLD"/>
    <property type="match status" value="1"/>
</dbReference>
<evidence type="ECO:0000256" key="4">
    <source>
        <dbReference type="ARBA" id="ARBA00022454"/>
    </source>
</evidence>
<protein>
    <submittedName>
        <fullName evidence="10">Synaptonemal complex protein 2-like</fullName>
    </submittedName>
</protein>
<evidence type="ECO:0000256" key="5">
    <source>
        <dbReference type="ARBA" id="ARBA00023242"/>
    </source>
</evidence>
<dbReference type="OrthoDB" id="10256849at2759"/>
<evidence type="ECO:0000256" key="1">
    <source>
        <dbReference type="ARBA" id="ARBA00004123"/>
    </source>
</evidence>
<evidence type="ECO:0000313" key="10">
    <source>
        <dbReference type="RefSeq" id="XP_023394176.1"/>
    </source>
</evidence>
<evidence type="ECO:0000256" key="6">
    <source>
        <dbReference type="SAM" id="MobiDB-lite"/>
    </source>
</evidence>
<keyword evidence="5" id="KW-0539">Nucleus</keyword>
<evidence type="ECO:0000256" key="2">
    <source>
        <dbReference type="ARBA" id="ARBA00004286"/>
    </source>
</evidence>
<dbReference type="GO" id="GO:0000779">
    <property type="term" value="C:condensed chromosome, centromeric region"/>
    <property type="evidence" value="ECO:0007669"/>
    <property type="project" value="TreeGrafter"/>
</dbReference>
<dbReference type="PANTHER" id="PTHR15607">
    <property type="entry name" value="SYNAPTONEMAL COMPLEX PROTEIN-RELATED"/>
    <property type="match status" value="1"/>
</dbReference>
<evidence type="ECO:0000259" key="8">
    <source>
        <dbReference type="Pfam" id="PF18584"/>
    </source>
</evidence>
<dbReference type="RefSeq" id="XP_023394176.1">
    <property type="nucleotide sequence ID" value="XM_023538408.1"/>
</dbReference>
<keyword evidence="9" id="KW-1185">Reference proteome</keyword>
<proteinExistence type="inferred from homology"/>
<feature type="compositionally biased region" description="Polar residues" evidence="6">
    <location>
        <begin position="751"/>
        <end position="769"/>
    </location>
</feature>
<comment type="subcellular location">
    <subcellularLocation>
        <location evidence="2">Chromosome</location>
    </subcellularLocation>
    <subcellularLocation>
        <location evidence="1">Nucleus</location>
    </subcellularLocation>
</comment>
<dbReference type="GeneID" id="105300859"/>
<organism evidence="9 10">
    <name type="scientific">Pteropus vampyrus</name>
    <name type="common">Large flying fox</name>
    <dbReference type="NCBI Taxonomy" id="132908"/>
    <lineage>
        <taxon>Eukaryota</taxon>
        <taxon>Metazoa</taxon>
        <taxon>Chordata</taxon>
        <taxon>Craniata</taxon>
        <taxon>Vertebrata</taxon>
        <taxon>Euteleostomi</taxon>
        <taxon>Mammalia</taxon>
        <taxon>Eutheria</taxon>
        <taxon>Laurasiatheria</taxon>
        <taxon>Chiroptera</taxon>
        <taxon>Yinpterochiroptera</taxon>
        <taxon>Pteropodoidea</taxon>
        <taxon>Pteropodidae</taxon>
        <taxon>Pteropodinae</taxon>
        <taxon>Pteropus</taxon>
    </lineage>
</organism>
<feature type="domain" description="Synaptonemal complex protein 2 Spt16M-like" evidence="8">
    <location>
        <begin position="415"/>
        <end position="525"/>
    </location>
</feature>
<keyword evidence="4" id="KW-0158">Chromosome</keyword>
<dbReference type="GO" id="GO:0000800">
    <property type="term" value="C:lateral element"/>
    <property type="evidence" value="ECO:0007669"/>
    <property type="project" value="TreeGrafter"/>
</dbReference>
<dbReference type="InterPro" id="IPR041322">
    <property type="entry name" value="SYCP2_ARLD"/>
</dbReference>
<dbReference type="CTD" id="221711"/>
<feature type="region of interest" description="Disordered" evidence="6">
    <location>
        <begin position="656"/>
        <end position="710"/>
    </location>
</feature>
<dbReference type="KEGG" id="pvp:105300859"/>
<sequence length="978" mass="111118">MLRGEGGTLRFPAVVAEPAGGGGPLLEEDAPNLHPSIPQGWSDLDLGIAELARRCWTDAKWDQVAKEPRPGPLAGLVFSFGERLWKKQMIFKTTTCAEKPSTLPLLLPPWSGLLEKLQLGGGLGDWEKEGPLQSVKEDDGSGMAQDAFYLQGLIIDAFHGKGFQTIEEYFQQRVSHIPQKYNHLVLYHLDKSINKALDKNEFPCVSLLLKCIQIFFIDGLKEDEPLLIQQGLIPKMVSWFERTIGFLTNEDLASDTSLVNVTEDFFDTALIISRRSSKGKIQMLGSFIYTLGFLVIEETVNHLIQQEALKTLNGILDSVPWEERKKLPLSEGLCHLMKDLAGTILTVGDYDQQVALSEALCRLTTKISRDDLVHQWFEDDVIAEAFKKIKGRQFETDSRLFLNYLNNRLGDQRRVYSFPCIAAFADGNEMRKPADEKLEKFWIDFNLGSQSVTFYIENTESALWDSVRLLKDTVINYSVIETVEKRMFIIYLKPINIRNKEVRKIEIHFDLQFNISQASIKALGEDKQILADQTKISSELLDKFEKEETEIPPLSHQEETDRAEESTELPELMSAEDDCCLVTLPSNDQSELPVKVTSEHEYSSDLPEPSVTILIPKLNDKASRMDIFFVHSSVDGHLDRFPILAIKSHYRKHLFSESNQDSSSSTSELSWTNNQKRKYLKPYPGRKKTRTRSNIKILPPFSLSPGSDHEKDQAKLLTPLWKEISRKNGTPPEISGTKFQGSPALLTPEVSAQKTELQSPHTLSNPSSLEHSEVEENVSKTVNGESLMKSTDFKHKLENLEDRDISDGSFAKWKQSKLEEGDVPGPLSSVRDEADLAEGISSPSLAVVPENLNSSAVITTFENFTRELKRKYELRYKRSALNSEYAKQAPDCLIKLLNQIHQCRLNKLEQFNNFVLQELSNLEKNILALKYLERDVMEFWEKQSDDLKSFCDLQVLRCKWLPGPQRICTYPLDKHQLV</sequence>
<dbReference type="AlphaFoldDB" id="A0A6P6D349"/>
<feature type="region of interest" description="Disordered" evidence="6">
    <location>
        <begin position="751"/>
        <end position="774"/>
    </location>
</feature>
<feature type="region of interest" description="Disordered" evidence="6">
    <location>
        <begin position="547"/>
        <end position="570"/>
    </location>
</feature>
<name>A0A6P6D349_PTEVA</name>
<gene>
    <name evidence="10" type="primary">SYCP2L</name>
</gene>
<dbReference type="InterPro" id="IPR024835">
    <property type="entry name" value="SYCP2-like"/>
</dbReference>
<accession>A0A6P6D349</accession>
<feature type="compositionally biased region" description="Low complexity" evidence="6">
    <location>
        <begin position="656"/>
        <end position="670"/>
    </location>
</feature>
<dbReference type="GO" id="GO:0140013">
    <property type="term" value="P:meiotic nuclear division"/>
    <property type="evidence" value="ECO:0007669"/>
    <property type="project" value="TreeGrafter"/>
</dbReference>
<evidence type="ECO:0000259" key="7">
    <source>
        <dbReference type="Pfam" id="PF18581"/>
    </source>
</evidence>
<evidence type="ECO:0000313" key="9">
    <source>
        <dbReference type="Proteomes" id="UP000515202"/>
    </source>
</evidence>
<dbReference type="Pfam" id="PF18584">
    <property type="entry name" value="SYCP2_SLD"/>
    <property type="match status" value="1"/>
</dbReference>
<evidence type="ECO:0000256" key="3">
    <source>
        <dbReference type="ARBA" id="ARBA00007960"/>
    </source>
</evidence>
<feature type="domain" description="Synaptonemal complex protein 2 armadillo-repeat-like" evidence="7">
    <location>
        <begin position="150"/>
        <end position="323"/>
    </location>
</feature>
<dbReference type="Proteomes" id="UP000515202">
    <property type="component" value="Unplaced"/>
</dbReference>
<dbReference type="InterPro" id="IPR040560">
    <property type="entry name" value="SYCP2_SLD"/>
</dbReference>
<feature type="compositionally biased region" description="Basic and acidic residues" evidence="6">
    <location>
        <begin position="556"/>
        <end position="565"/>
    </location>
</feature>
<comment type="similarity">
    <text evidence="3">Belongs to the SYCP2 family.</text>
</comment>
<reference evidence="10" key="1">
    <citation type="submission" date="2025-08" db="UniProtKB">
        <authorList>
            <consortium name="RefSeq"/>
        </authorList>
    </citation>
    <scope>IDENTIFICATION</scope>
    <source>
        <tissue evidence="10">Kidney</tissue>
    </source>
</reference>
<feature type="compositionally biased region" description="Basic residues" evidence="6">
    <location>
        <begin position="675"/>
        <end position="693"/>
    </location>
</feature>